<dbReference type="AlphaFoldDB" id="A0A7C1NSQ7"/>
<reference evidence="2" key="1">
    <citation type="journal article" date="2020" name="mSystems">
        <title>Genome- and Community-Level Interaction Insights into Carbon Utilization and Element Cycling Functions of Hydrothermarchaeota in Hydrothermal Sediment.</title>
        <authorList>
            <person name="Zhou Z."/>
            <person name="Liu Y."/>
            <person name="Xu W."/>
            <person name="Pan J."/>
            <person name="Luo Z.H."/>
            <person name="Li M."/>
        </authorList>
    </citation>
    <scope>NUCLEOTIDE SEQUENCE [LARGE SCALE GENOMIC DNA]</scope>
    <source>
        <strain evidence="2">SpSt-265</strain>
        <strain evidence="3">SpSt-465</strain>
    </source>
</reference>
<comment type="caution">
    <text evidence="2">The sequence shown here is derived from an EMBL/GenBank/DDBJ whole genome shotgun (WGS) entry which is preliminary data.</text>
</comment>
<proteinExistence type="predicted"/>
<feature type="signal peptide" evidence="1">
    <location>
        <begin position="1"/>
        <end position="18"/>
    </location>
</feature>
<name>A0A7C1NSQ7_UNCW3</name>
<keyword evidence="1" id="KW-0732">Signal</keyword>
<dbReference type="EMBL" id="DSTU01000008">
    <property type="protein sequence ID" value="HFJ54334.1"/>
    <property type="molecule type" value="Genomic_DNA"/>
</dbReference>
<dbReference type="EMBL" id="DSLG01000001">
    <property type="protein sequence ID" value="HEA86440.1"/>
    <property type="molecule type" value="Genomic_DNA"/>
</dbReference>
<feature type="chain" id="PRO_5039820214" evidence="1">
    <location>
        <begin position="19"/>
        <end position="523"/>
    </location>
</feature>
<protein>
    <submittedName>
        <fullName evidence="2">DUF4962 domain-containing protein</fullName>
    </submittedName>
</protein>
<evidence type="ECO:0000313" key="2">
    <source>
        <dbReference type="EMBL" id="HEA86440.1"/>
    </source>
</evidence>
<evidence type="ECO:0000256" key="1">
    <source>
        <dbReference type="SAM" id="SignalP"/>
    </source>
</evidence>
<sequence>MKKTSLFRLLILSTAVLAGATLAQEWERLEDVPVPVQRWACLTYSYSGYGSRSYDTVWGIFPAPAYGRTWFLYYDCVDGHWHYPADSVINRDMKQTALTFQWLECGVVYLVGQTLDGDNLFWYPLNEGRWYSEPITAFALGPRPGLAYKANPGYNQQLEPIPGWLYCLAGGGQQFWRYWLPSSYPPVTVDGIYPAQGALIADQTPVFIWQEEGAAIEYRLVVATDPELNNTVINVITTVPQYQVETRLANGTYYWQTASRSAGSGWKTGPVHSFRLQGGWERLADIPTRVGDGGALAYCGKFFRTSSDIFIAFVGGGDTLCYAYVDEYNRWVRLYSEERVPPQNIGAALSAINDEGAGDIFAIFGQGDYNLYRYAWARWINTGGLPEPFGPGASIAVKKQENTCYRLVYLTTGEGMGRPNNHFWLIRVLWDQELHSFSGAQTNTSNFFNSSKVLITSTGVPLCYNISMERDQNSRLVLFDGMGRRIFRMNAGQHITWKPDNSGVYFLLLDQEQRRCRIKIVVR</sequence>
<dbReference type="Gene3D" id="2.60.40.10">
    <property type="entry name" value="Immunoglobulins"/>
    <property type="match status" value="1"/>
</dbReference>
<evidence type="ECO:0000313" key="3">
    <source>
        <dbReference type="EMBL" id="HFJ54334.1"/>
    </source>
</evidence>
<organism evidence="2">
    <name type="scientific">candidate division WOR-3 bacterium</name>
    <dbReference type="NCBI Taxonomy" id="2052148"/>
    <lineage>
        <taxon>Bacteria</taxon>
        <taxon>Bacteria division WOR-3</taxon>
    </lineage>
</organism>
<accession>A0A7C1NSQ7</accession>
<gene>
    <name evidence="2" type="ORF">ENP94_00305</name>
    <name evidence="3" type="ORF">ENS16_06555</name>
</gene>
<dbReference type="InterPro" id="IPR013783">
    <property type="entry name" value="Ig-like_fold"/>
</dbReference>